<proteinExistence type="predicted"/>
<feature type="transmembrane region" description="Helical" evidence="1">
    <location>
        <begin position="75"/>
        <end position="94"/>
    </location>
</feature>
<comment type="caution">
    <text evidence="2">The sequence shown here is derived from an EMBL/GenBank/DDBJ whole genome shotgun (WGS) entry which is preliminary data.</text>
</comment>
<dbReference type="AlphaFoldDB" id="L9V0N1"/>
<evidence type="ECO:0000256" key="1">
    <source>
        <dbReference type="SAM" id="Phobius"/>
    </source>
</evidence>
<protein>
    <submittedName>
        <fullName evidence="2">Uncharacterized protein</fullName>
    </submittedName>
</protein>
<reference evidence="2 3" key="1">
    <citation type="journal article" date="2014" name="PLoS Genet.">
        <title>Phylogenetically driven sequencing of extremely halophilic archaea reveals strategies for static and dynamic osmo-response.</title>
        <authorList>
            <person name="Becker E.A."/>
            <person name="Seitzer P.M."/>
            <person name="Tritt A."/>
            <person name="Larsen D."/>
            <person name="Krusor M."/>
            <person name="Yao A.I."/>
            <person name="Wu D."/>
            <person name="Madern D."/>
            <person name="Eisen J.A."/>
            <person name="Darling A.E."/>
            <person name="Facciotti M.T."/>
        </authorList>
    </citation>
    <scope>NUCLEOTIDE SEQUENCE [LARGE SCALE GENOMIC DNA]</scope>
    <source>
        <strain evidence="3">ATCC 43099 / DSM 3394 / CCM 3739 / CIP 104546 / IAM 13178 / JCM 8861 / NBRC 102185 / NCIMB 2190 / MS3</strain>
    </source>
</reference>
<dbReference type="EMBL" id="AOHS01000030">
    <property type="protein sequence ID" value="ELY30634.1"/>
    <property type="molecule type" value="Genomic_DNA"/>
</dbReference>
<evidence type="ECO:0000313" key="3">
    <source>
        <dbReference type="Proteomes" id="UP000011543"/>
    </source>
</evidence>
<accession>L9V0N1</accession>
<feature type="transmembrane region" description="Helical" evidence="1">
    <location>
        <begin position="106"/>
        <end position="123"/>
    </location>
</feature>
<keyword evidence="1" id="KW-0472">Membrane</keyword>
<name>L9V0N1_NATMM</name>
<feature type="transmembrane region" description="Helical" evidence="1">
    <location>
        <begin position="6"/>
        <end position="31"/>
    </location>
</feature>
<gene>
    <name evidence="2" type="ORF">C500_08942</name>
</gene>
<dbReference type="PATRIC" id="fig|547559.17.peg.1760"/>
<organism evidence="2 3">
    <name type="scientific">Natrialba magadii (strain ATCC 43099 / DSM 3394 / CCM 3739 / CIP 104546 / IAM 13178 / JCM 8861 / NBRC 102185 / NCIMB 2190 / MS3)</name>
    <name type="common">Natronobacterium magadii</name>
    <dbReference type="NCBI Taxonomy" id="547559"/>
    <lineage>
        <taxon>Archaea</taxon>
        <taxon>Methanobacteriati</taxon>
        <taxon>Methanobacteriota</taxon>
        <taxon>Stenosarchaea group</taxon>
        <taxon>Halobacteria</taxon>
        <taxon>Halobacteriales</taxon>
        <taxon>Natrialbaceae</taxon>
        <taxon>Natrialba</taxon>
    </lineage>
</organism>
<sequence>MLFGIAVSIAAWVVLDTLLLFLFLPFVPFLFSRGEAGQAIDLLLRVNAEEEVKPAVLVRDVRANTDSGASPVANWIPYVGGPLVVAALSYLLASVQFGSVNPAGDAIYAFAGTFWVATVVYLLRQ</sequence>
<evidence type="ECO:0000313" key="2">
    <source>
        <dbReference type="EMBL" id="ELY30634.1"/>
    </source>
</evidence>
<dbReference type="Proteomes" id="UP000011543">
    <property type="component" value="Unassembled WGS sequence"/>
</dbReference>
<keyword evidence="1" id="KW-0812">Transmembrane</keyword>
<keyword evidence="1" id="KW-1133">Transmembrane helix</keyword>